<keyword evidence="2" id="KW-1185">Reference proteome</keyword>
<dbReference type="EMBL" id="CAIIXF020000001">
    <property type="protein sequence ID" value="CAH1773307.1"/>
    <property type="molecule type" value="Genomic_DNA"/>
</dbReference>
<accession>A0A8J1UDR2</accession>
<comment type="caution">
    <text evidence="1">The sequence shown here is derived from an EMBL/GenBank/DDBJ whole genome shotgun (WGS) entry which is preliminary data.</text>
</comment>
<organism evidence="1 2">
    <name type="scientific">Owenia fusiformis</name>
    <name type="common">Polychaete worm</name>
    <dbReference type="NCBI Taxonomy" id="6347"/>
    <lineage>
        <taxon>Eukaryota</taxon>
        <taxon>Metazoa</taxon>
        <taxon>Spiralia</taxon>
        <taxon>Lophotrochozoa</taxon>
        <taxon>Annelida</taxon>
        <taxon>Polychaeta</taxon>
        <taxon>Sedentaria</taxon>
        <taxon>Canalipalpata</taxon>
        <taxon>Sabellida</taxon>
        <taxon>Oweniida</taxon>
        <taxon>Oweniidae</taxon>
        <taxon>Owenia</taxon>
    </lineage>
</organism>
<dbReference type="Proteomes" id="UP000749559">
    <property type="component" value="Unassembled WGS sequence"/>
</dbReference>
<dbReference type="OrthoDB" id="10656979at2759"/>
<dbReference type="AlphaFoldDB" id="A0A8J1UDR2"/>
<name>A0A8J1UDR2_OWEFU</name>
<gene>
    <name evidence="1" type="ORF">OFUS_LOCUS923</name>
</gene>
<proteinExistence type="predicted"/>
<reference evidence="1" key="1">
    <citation type="submission" date="2022-03" db="EMBL/GenBank/DDBJ databases">
        <authorList>
            <person name="Martin C."/>
        </authorList>
    </citation>
    <scope>NUCLEOTIDE SEQUENCE</scope>
</reference>
<evidence type="ECO:0000313" key="1">
    <source>
        <dbReference type="EMBL" id="CAH1773307.1"/>
    </source>
</evidence>
<sequence>MGVTKGAPANTSLMSKLLDAQAANHRRLMRINEAEQARTKNIFRIIDKHARMEQLRTDKALERVNHTWKEIKAYNYCVHNQYKVSNFICMQKDFKLKSTSELSADSRRRLHYETRIMNTGFSRDILRPEIKRAIIDNDPKMKREVQREKLLESAKNYQALFPIDRKSSTTKIFENFHTTRNNFTKPGQLKPLKNHQMAVLNPHAQTVSRDYLQTLKTFRKHAPTVKSDKTIDVKVRVGVEPSQTEDIITSPTQK</sequence>
<protein>
    <submittedName>
        <fullName evidence="1">Uncharacterized protein</fullName>
    </submittedName>
</protein>
<evidence type="ECO:0000313" key="2">
    <source>
        <dbReference type="Proteomes" id="UP000749559"/>
    </source>
</evidence>